<dbReference type="InterPro" id="IPR041694">
    <property type="entry name" value="ADH_N_2"/>
</dbReference>
<dbReference type="InterPro" id="IPR036291">
    <property type="entry name" value="NAD(P)-bd_dom_sf"/>
</dbReference>
<dbReference type="PANTHER" id="PTHR43205:SF7">
    <property type="entry name" value="PROSTAGLANDIN REDUCTASE 1"/>
    <property type="match status" value="1"/>
</dbReference>
<dbReference type="InterPro" id="IPR020843">
    <property type="entry name" value="ER"/>
</dbReference>
<dbReference type="Gene3D" id="3.40.50.720">
    <property type="entry name" value="NAD(P)-binding Rossmann-like Domain"/>
    <property type="match status" value="1"/>
</dbReference>
<gene>
    <name evidence="3" type="ORF">AOZ06_24585</name>
</gene>
<dbReference type="GO" id="GO:0016628">
    <property type="term" value="F:oxidoreductase activity, acting on the CH-CH group of donors, NAD or NADP as acceptor"/>
    <property type="evidence" value="ECO:0007669"/>
    <property type="project" value="InterPro"/>
</dbReference>
<proteinExistence type="predicted"/>
<evidence type="ECO:0000313" key="3">
    <source>
        <dbReference type="EMBL" id="ALG09657.1"/>
    </source>
</evidence>
<protein>
    <submittedName>
        <fullName evidence="3">NADP-dependent oxidoreductase</fullName>
    </submittedName>
</protein>
<reference evidence="3 4" key="1">
    <citation type="submission" date="2015-07" db="EMBL/GenBank/DDBJ databases">
        <title>Genome sequencing of Kibdelosporangium phytohabitans.</title>
        <authorList>
            <person name="Qin S."/>
            <person name="Xing K."/>
        </authorList>
    </citation>
    <scope>NUCLEOTIDE SEQUENCE [LARGE SCALE GENOMIC DNA]</scope>
    <source>
        <strain evidence="3 4">KLBMP1111</strain>
    </source>
</reference>
<keyword evidence="1" id="KW-0560">Oxidoreductase</keyword>
<dbReference type="KEGG" id="kphy:AOZ06_24585"/>
<dbReference type="InterPro" id="IPR011032">
    <property type="entry name" value="GroES-like_sf"/>
</dbReference>
<dbReference type="PANTHER" id="PTHR43205">
    <property type="entry name" value="PROSTAGLANDIN REDUCTASE"/>
    <property type="match status" value="1"/>
</dbReference>
<dbReference type="Pfam" id="PF00107">
    <property type="entry name" value="ADH_zinc_N"/>
    <property type="match status" value="1"/>
</dbReference>
<dbReference type="CDD" id="cd05288">
    <property type="entry name" value="PGDH"/>
    <property type="match status" value="1"/>
</dbReference>
<keyword evidence="4" id="KW-1185">Reference proteome</keyword>
<evidence type="ECO:0000313" key="4">
    <source>
        <dbReference type="Proteomes" id="UP000063699"/>
    </source>
</evidence>
<accession>A0A0N9I1X3</accession>
<dbReference type="InterPro" id="IPR013149">
    <property type="entry name" value="ADH-like_C"/>
</dbReference>
<name>A0A0N9I1X3_9PSEU</name>
<dbReference type="Pfam" id="PF16884">
    <property type="entry name" value="ADH_N_2"/>
    <property type="match status" value="1"/>
</dbReference>
<dbReference type="SUPFAM" id="SSF50129">
    <property type="entry name" value="GroES-like"/>
    <property type="match status" value="1"/>
</dbReference>
<dbReference type="InterPro" id="IPR045010">
    <property type="entry name" value="MDR_fam"/>
</dbReference>
<dbReference type="SMART" id="SM00829">
    <property type="entry name" value="PKS_ER"/>
    <property type="match status" value="1"/>
</dbReference>
<sequence length="333" mass="35122">MTVNAQYRLAARPVGLPKSTDWQYTEEPAGQPGDGEFLVELQYISLDPAMRGWINAQRSYIAPVEIGDVMRAAGTGTVIESNNGRFPKGAAVQGLFGVQKYAVSDGTGVSTIDTSRAPAPMYLGTLGSSGFTAYFGLLDIGRPRPGQTIVVSAAAGAVGSVAGQIGKIMGCRVVGIAGGPGKCAFLVDELGFDAAIDYKAGDLRAQLKEHTPDGVDVFFDNVGGEILDTVLTRITRGARVIISGAVSQYNSENGMRGPANYMQLLVQRASMTGFLVFDYVSRYPEAASELSAWLAEGRLTSREHVVEGGIAAFPETLLGLFDGRNTGKLVLAV</sequence>
<dbReference type="FunFam" id="3.40.50.720:FF:000121">
    <property type="entry name" value="Prostaglandin reductase 2"/>
    <property type="match status" value="1"/>
</dbReference>
<dbReference type="Gene3D" id="3.90.180.10">
    <property type="entry name" value="Medium-chain alcohol dehydrogenases, catalytic domain"/>
    <property type="match status" value="1"/>
</dbReference>
<dbReference type="EMBL" id="CP012752">
    <property type="protein sequence ID" value="ALG09657.1"/>
    <property type="molecule type" value="Genomic_DNA"/>
</dbReference>
<dbReference type="STRING" id="860235.AOZ06_24585"/>
<dbReference type="AlphaFoldDB" id="A0A0N9I1X3"/>
<dbReference type="RefSeq" id="WP_054291561.1">
    <property type="nucleotide sequence ID" value="NZ_CP012752.1"/>
</dbReference>
<evidence type="ECO:0000259" key="2">
    <source>
        <dbReference type="SMART" id="SM00829"/>
    </source>
</evidence>
<dbReference type="SUPFAM" id="SSF51735">
    <property type="entry name" value="NAD(P)-binding Rossmann-fold domains"/>
    <property type="match status" value="1"/>
</dbReference>
<evidence type="ECO:0000256" key="1">
    <source>
        <dbReference type="ARBA" id="ARBA00023002"/>
    </source>
</evidence>
<dbReference type="Proteomes" id="UP000063699">
    <property type="component" value="Chromosome"/>
</dbReference>
<feature type="domain" description="Enoyl reductase (ER)" evidence="2">
    <location>
        <begin position="15"/>
        <end position="331"/>
    </location>
</feature>
<dbReference type="OrthoDB" id="9805663at2"/>
<organism evidence="3 4">
    <name type="scientific">Kibdelosporangium phytohabitans</name>
    <dbReference type="NCBI Taxonomy" id="860235"/>
    <lineage>
        <taxon>Bacteria</taxon>
        <taxon>Bacillati</taxon>
        <taxon>Actinomycetota</taxon>
        <taxon>Actinomycetes</taxon>
        <taxon>Pseudonocardiales</taxon>
        <taxon>Pseudonocardiaceae</taxon>
        <taxon>Kibdelosporangium</taxon>
    </lineage>
</organism>